<dbReference type="Proteomes" id="UP000530320">
    <property type="component" value="Unassembled WGS sequence"/>
</dbReference>
<keyword evidence="2" id="KW-0547">Nucleotide-binding</keyword>
<organism evidence="2 3">
    <name type="scientific">Gluconacetobacter dulcium</name>
    <dbReference type="NCBI Taxonomy" id="2729096"/>
    <lineage>
        <taxon>Bacteria</taxon>
        <taxon>Pseudomonadati</taxon>
        <taxon>Pseudomonadota</taxon>
        <taxon>Alphaproteobacteria</taxon>
        <taxon>Acetobacterales</taxon>
        <taxon>Acetobacteraceae</taxon>
        <taxon>Gluconacetobacter</taxon>
    </lineage>
</organism>
<sequence length="184" mass="20816">MMFKILVTGAYSTGKSSLVDAITRSLRAADHSVTILPDVARDCPFPLNLDQTERATLWLLTTQIAREIEASYKTTEIIICDRGVPDILAHFTELATRGTVDLIPRMMPFLNAWIKLYDLILLSRLNPDIPIEADGLRCMDPDYRSYLDRNAARGLEGYNNTIELPFDEQERLCCALKEIGQRLP</sequence>
<protein>
    <submittedName>
        <fullName evidence="2">ATP-binding protein</fullName>
    </submittedName>
</protein>
<evidence type="ECO:0000313" key="2">
    <source>
        <dbReference type="EMBL" id="MBB2199878.1"/>
    </source>
</evidence>
<accession>A0A7W4K408</accession>
<dbReference type="InterPro" id="IPR027417">
    <property type="entry name" value="P-loop_NTPase"/>
</dbReference>
<evidence type="ECO:0000313" key="3">
    <source>
        <dbReference type="Proteomes" id="UP000530320"/>
    </source>
</evidence>
<dbReference type="AlphaFoldDB" id="A0A7W4K408"/>
<name>A0A7W4K408_9PROT</name>
<dbReference type="SUPFAM" id="SSF52540">
    <property type="entry name" value="P-loop containing nucleoside triphosphate hydrolases"/>
    <property type="match status" value="1"/>
</dbReference>
<dbReference type="EMBL" id="JABEQP010000037">
    <property type="protein sequence ID" value="MBB2199878.1"/>
    <property type="molecule type" value="Genomic_DNA"/>
</dbReference>
<gene>
    <name evidence="2" type="ORF">HLH44_21060</name>
</gene>
<proteinExistence type="predicted"/>
<feature type="domain" description="NadR/Ttd14 AAA" evidence="1">
    <location>
        <begin position="4"/>
        <end position="159"/>
    </location>
</feature>
<reference evidence="2 3" key="1">
    <citation type="submission" date="2020-04" db="EMBL/GenBank/DDBJ databases">
        <title>Description of novel Gluconacetobacter.</title>
        <authorList>
            <person name="Sombolestani A."/>
        </authorList>
    </citation>
    <scope>NUCLEOTIDE SEQUENCE [LARGE SCALE GENOMIC DNA]</scope>
    <source>
        <strain evidence="2 3">LMG 22058</strain>
    </source>
</reference>
<dbReference type="Gene3D" id="3.40.50.300">
    <property type="entry name" value="P-loop containing nucleotide triphosphate hydrolases"/>
    <property type="match status" value="1"/>
</dbReference>
<dbReference type="Pfam" id="PF13521">
    <property type="entry name" value="AAA_28"/>
    <property type="match status" value="1"/>
</dbReference>
<comment type="caution">
    <text evidence="2">The sequence shown here is derived from an EMBL/GenBank/DDBJ whole genome shotgun (WGS) entry which is preliminary data.</text>
</comment>
<evidence type="ECO:0000259" key="1">
    <source>
        <dbReference type="Pfam" id="PF13521"/>
    </source>
</evidence>
<dbReference type="InterPro" id="IPR038727">
    <property type="entry name" value="NadR/Ttd14_AAA_dom"/>
</dbReference>
<keyword evidence="2" id="KW-0067">ATP-binding</keyword>
<dbReference type="GO" id="GO:0005524">
    <property type="term" value="F:ATP binding"/>
    <property type="evidence" value="ECO:0007669"/>
    <property type="project" value="UniProtKB-KW"/>
</dbReference>